<dbReference type="PANTHER" id="PTHR21349">
    <property type="entry name" value="50S RIBOSOMAL PROTEIN L21"/>
    <property type="match status" value="1"/>
</dbReference>
<dbReference type="STRING" id="42251.A0A2T6ZRK5"/>
<evidence type="ECO:0000256" key="1">
    <source>
        <dbReference type="ARBA" id="ARBA00008563"/>
    </source>
</evidence>
<gene>
    <name evidence="4" type="ORF">B9Z19DRAFT_1084839</name>
</gene>
<dbReference type="InterPro" id="IPR028909">
    <property type="entry name" value="bL21-like"/>
</dbReference>
<dbReference type="PANTHER" id="PTHR21349:SF0">
    <property type="entry name" value="LARGE RIBOSOMAL SUBUNIT PROTEIN BL21M"/>
    <property type="match status" value="1"/>
</dbReference>
<feature type="region of interest" description="Disordered" evidence="3">
    <location>
        <begin position="48"/>
        <end position="94"/>
    </location>
</feature>
<accession>A0A2T6ZRK5</accession>
<dbReference type="InterPro" id="IPR036164">
    <property type="entry name" value="bL21-like_sf"/>
</dbReference>
<evidence type="ECO:0000313" key="5">
    <source>
        <dbReference type="Proteomes" id="UP000244722"/>
    </source>
</evidence>
<dbReference type="AlphaFoldDB" id="A0A2T6ZRK5"/>
<keyword evidence="5" id="KW-1185">Reference proteome</keyword>
<comment type="caution">
    <text evidence="4">The sequence shown here is derived from an EMBL/GenBank/DDBJ whole genome shotgun (WGS) entry which is preliminary data.</text>
</comment>
<evidence type="ECO:0000313" key="4">
    <source>
        <dbReference type="EMBL" id="PUU78125.1"/>
    </source>
</evidence>
<dbReference type="SUPFAM" id="SSF141091">
    <property type="entry name" value="L21p-like"/>
    <property type="match status" value="1"/>
</dbReference>
<dbReference type="GO" id="GO:0005762">
    <property type="term" value="C:mitochondrial large ribosomal subunit"/>
    <property type="evidence" value="ECO:0007669"/>
    <property type="project" value="TreeGrafter"/>
</dbReference>
<dbReference type="OrthoDB" id="5994at2759"/>
<organism evidence="4 5">
    <name type="scientific">Tuber borchii</name>
    <name type="common">White truffle</name>
    <dbReference type="NCBI Taxonomy" id="42251"/>
    <lineage>
        <taxon>Eukaryota</taxon>
        <taxon>Fungi</taxon>
        <taxon>Dikarya</taxon>
        <taxon>Ascomycota</taxon>
        <taxon>Pezizomycotina</taxon>
        <taxon>Pezizomycetes</taxon>
        <taxon>Pezizales</taxon>
        <taxon>Tuberaceae</taxon>
        <taxon>Tuber</taxon>
    </lineage>
</organism>
<keyword evidence="4" id="KW-0687">Ribonucleoprotein</keyword>
<evidence type="ECO:0000256" key="2">
    <source>
        <dbReference type="ARBA" id="ARBA00044129"/>
    </source>
</evidence>
<dbReference type="EMBL" id="NESQ01000129">
    <property type="protein sequence ID" value="PUU78125.1"/>
    <property type="molecule type" value="Genomic_DNA"/>
</dbReference>
<dbReference type="GO" id="GO:0003735">
    <property type="term" value="F:structural constituent of ribosome"/>
    <property type="evidence" value="ECO:0007669"/>
    <property type="project" value="TreeGrafter"/>
</dbReference>
<reference evidence="4 5" key="1">
    <citation type="submission" date="2017-04" db="EMBL/GenBank/DDBJ databases">
        <title>Draft genome sequence of Tuber borchii Vittad., a whitish edible truffle.</title>
        <authorList>
            <consortium name="DOE Joint Genome Institute"/>
            <person name="Murat C."/>
            <person name="Kuo A."/>
            <person name="Barry K.W."/>
            <person name="Clum A."/>
            <person name="Dockter R.B."/>
            <person name="Fauchery L."/>
            <person name="Iotti M."/>
            <person name="Kohler A."/>
            <person name="Labutti K."/>
            <person name="Lindquist E.A."/>
            <person name="Lipzen A."/>
            <person name="Ohm R.A."/>
            <person name="Wang M."/>
            <person name="Grigoriev I.V."/>
            <person name="Zambonelli A."/>
            <person name="Martin F.M."/>
        </authorList>
    </citation>
    <scope>NUCLEOTIDE SEQUENCE [LARGE SCALE GENOMIC DNA]</scope>
    <source>
        <strain evidence="4 5">Tbo3840</strain>
    </source>
</reference>
<feature type="compositionally biased region" description="Low complexity" evidence="3">
    <location>
        <begin position="51"/>
        <end position="69"/>
    </location>
</feature>
<protein>
    <recommendedName>
        <fullName evidence="2">Large ribosomal subunit protein bL21m</fullName>
    </recommendedName>
</protein>
<proteinExistence type="inferred from homology"/>
<name>A0A2T6ZRK5_TUBBO</name>
<evidence type="ECO:0000256" key="3">
    <source>
        <dbReference type="SAM" id="MobiDB-lite"/>
    </source>
</evidence>
<keyword evidence="4" id="KW-0689">Ribosomal protein</keyword>
<feature type="compositionally biased region" description="Polar residues" evidence="3">
    <location>
        <begin position="83"/>
        <end position="94"/>
    </location>
</feature>
<dbReference type="Pfam" id="PF00829">
    <property type="entry name" value="Ribosomal_L21p"/>
    <property type="match status" value="1"/>
</dbReference>
<sequence length="236" mass="25778">MLLRTIQRSVLRPQVIDTCSLLRTASSAIPLFTLPTLSRAIATTPHLRIFSTPTETSTPTSPPLETSSTVQSHPAPTSPPLETPSTAQSDPVPTTHESLALLTALNAQTSKYIIVKIQGFSFLVTPGDKVVLPFLLKGVGVGDILRLTHATTLGSRDYTMKGNPYIDERLFECRATYVEETAEPLRKKEKTKRRNRKIKTVKSKHRYSVLMIKELVINDIPSAVAAAGDSTTAQGD</sequence>
<comment type="similarity">
    <text evidence="1">Belongs to the bacterial ribosomal protein bL21 family.</text>
</comment>
<dbReference type="Proteomes" id="UP000244722">
    <property type="component" value="Unassembled WGS sequence"/>
</dbReference>